<protein>
    <submittedName>
        <fullName evidence="4">LMF2 protein</fullName>
    </submittedName>
</protein>
<dbReference type="GO" id="GO:0051604">
    <property type="term" value="P:protein maturation"/>
    <property type="evidence" value="ECO:0007669"/>
    <property type="project" value="InterPro"/>
</dbReference>
<sequence length="444" mass="47219">MEGRSPSCLEAEAEELTSEASLNSEVSRALATASGDEVADGSPEDSLEDSTDDGLKDRPSSDLKLSPLRNDVQASSLCSLLRAASAGTSQGLKFAEARIGPWVEEAMHWEPNQLLAGAVHFSYFMLFASLYTQLPGLHGPQGIDPYHLSKGLNDSLLLRHGRRGRYWAAELAALLGLGASGAATALPALRSGWTGLTLSGVEWLLWRDFMVSGASSFPMGMTYLAMEGSIGAAAFALNAPRLASWFWRWCLFRGLLAGGAHKLLLCDASWNNLSAVHWHFQGNPNPSALSWYAFRLTSSYPSLGHLATASTLAIEMVAPFLFFSPNRGLRMLGLAGNSLLQLGILASGNYGPLNFYFLALGLSLLQSERRRQLADTDASRAVEEDTVWPAAAVGLGSVVAIGAATRLLPTSPATCPSAGHAVYAQLTASWTELSGMLREGGDGA</sequence>
<comment type="caution">
    <text evidence="4">The sequence shown here is derived from an EMBL/GenBank/DDBJ whole genome shotgun (WGS) entry which is preliminary data.</text>
</comment>
<dbReference type="PANTHER" id="PTHR14463:SF5">
    <property type="entry name" value="LIPASE MATURATION FACTOR 2"/>
    <property type="match status" value="1"/>
</dbReference>
<name>A0A812KYT9_9DINO</name>
<dbReference type="OrthoDB" id="444290at2759"/>
<feature type="transmembrane region" description="Helical" evidence="2">
    <location>
        <begin position="342"/>
        <end position="365"/>
    </location>
</feature>
<evidence type="ECO:0000313" key="4">
    <source>
        <dbReference type="EMBL" id="CAE7238600.1"/>
    </source>
</evidence>
<accession>A0A812KYT9</accession>
<feature type="transmembrane region" description="Helical" evidence="2">
    <location>
        <begin position="303"/>
        <end position="322"/>
    </location>
</feature>
<evidence type="ECO:0000256" key="2">
    <source>
        <dbReference type="SAM" id="Phobius"/>
    </source>
</evidence>
<feature type="transmembrane region" description="Helical" evidence="2">
    <location>
        <begin position="209"/>
        <end position="237"/>
    </location>
</feature>
<dbReference type="AlphaFoldDB" id="A0A812KYT9"/>
<dbReference type="Pfam" id="PF06762">
    <property type="entry name" value="LMF1"/>
    <property type="match status" value="1"/>
</dbReference>
<reference evidence="4" key="1">
    <citation type="submission" date="2021-02" db="EMBL/GenBank/DDBJ databases">
        <authorList>
            <person name="Dougan E. K."/>
            <person name="Rhodes N."/>
            <person name="Thang M."/>
            <person name="Chan C."/>
        </authorList>
    </citation>
    <scope>NUCLEOTIDE SEQUENCE</scope>
</reference>
<organism evidence="4 5">
    <name type="scientific">Symbiodinium natans</name>
    <dbReference type="NCBI Taxonomy" id="878477"/>
    <lineage>
        <taxon>Eukaryota</taxon>
        <taxon>Sar</taxon>
        <taxon>Alveolata</taxon>
        <taxon>Dinophyceae</taxon>
        <taxon>Suessiales</taxon>
        <taxon>Symbiodiniaceae</taxon>
        <taxon>Symbiodinium</taxon>
    </lineage>
</organism>
<feature type="compositionally biased region" description="Acidic residues" evidence="1">
    <location>
        <begin position="37"/>
        <end position="52"/>
    </location>
</feature>
<feature type="region of interest" description="Disordered" evidence="1">
    <location>
        <begin position="1"/>
        <end position="66"/>
    </location>
</feature>
<dbReference type="InterPro" id="IPR009613">
    <property type="entry name" value="LMF"/>
</dbReference>
<feature type="transmembrane region" description="Helical" evidence="2">
    <location>
        <begin position="166"/>
        <end position="189"/>
    </location>
</feature>
<feature type="domain" description="Lipase maturation factor 1/2 N-terminal" evidence="3">
    <location>
        <begin position="236"/>
        <end position="368"/>
    </location>
</feature>
<proteinExistence type="predicted"/>
<keyword evidence="2" id="KW-0812">Transmembrane</keyword>
<dbReference type="PANTHER" id="PTHR14463">
    <property type="entry name" value="LIPASE MATURATION FACTOR"/>
    <property type="match status" value="1"/>
</dbReference>
<gene>
    <name evidence="4" type="primary">LMF2</name>
    <name evidence="4" type="ORF">SNAT2548_LOCUS10503</name>
</gene>
<dbReference type="InterPro" id="IPR057434">
    <property type="entry name" value="LMF1/2_N"/>
</dbReference>
<dbReference type="GO" id="GO:0005789">
    <property type="term" value="C:endoplasmic reticulum membrane"/>
    <property type="evidence" value="ECO:0007669"/>
    <property type="project" value="TreeGrafter"/>
</dbReference>
<keyword evidence="2" id="KW-1133">Transmembrane helix</keyword>
<evidence type="ECO:0000313" key="5">
    <source>
        <dbReference type="Proteomes" id="UP000604046"/>
    </source>
</evidence>
<dbReference type="EMBL" id="CAJNDS010000871">
    <property type="protein sequence ID" value="CAE7238600.1"/>
    <property type="molecule type" value="Genomic_DNA"/>
</dbReference>
<keyword evidence="5" id="KW-1185">Reference proteome</keyword>
<evidence type="ECO:0000256" key="1">
    <source>
        <dbReference type="SAM" id="MobiDB-lite"/>
    </source>
</evidence>
<evidence type="ECO:0000259" key="3">
    <source>
        <dbReference type="Pfam" id="PF06762"/>
    </source>
</evidence>
<keyword evidence="2" id="KW-0472">Membrane</keyword>
<dbReference type="Proteomes" id="UP000604046">
    <property type="component" value="Unassembled WGS sequence"/>
</dbReference>